<dbReference type="Pfam" id="PF00657">
    <property type="entry name" value="Lipase_GDSL"/>
    <property type="match status" value="2"/>
</dbReference>
<evidence type="ECO:0000256" key="4">
    <source>
        <dbReference type="ARBA" id="ARBA00023180"/>
    </source>
</evidence>
<keyword evidence="5" id="KW-1133">Transmembrane helix</keyword>
<dbReference type="GO" id="GO:0016788">
    <property type="term" value="F:hydrolase activity, acting on ester bonds"/>
    <property type="evidence" value="ECO:0007669"/>
    <property type="project" value="InterPro"/>
</dbReference>
<proteinExistence type="inferred from homology"/>
<keyword evidence="3" id="KW-0378">Hydrolase</keyword>
<evidence type="ECO:0000256" key="3">
    <source>
        <dbReference type="ARBA" id="ARBA00022801"/>
    </source>
</evidence>
<evidence type="ECO:0000313" key="6">
    <source>
        <dbReference type="EMBL" id="KAG6778838.1"/>
    </source>
</evidence>
<evidence type="ECO:0000256" key="1">
    <source>
        <dbReference type="ARBA" id="ARBA00008668"/>
    </source>
</evidence>
<dbReference type="PANTHER" id="PTHR22835:SF659">
    <property type="entry name" value="GDSL LIPASE_ACYLHYDROLASE, PUTATIVE (AFU_ORTHOLOGUE AFUA_2G00510)-RELATED"/>
    <property type="match status" value="1"/>
</dbReference>
<accession>A0A8X7ZX98</accession>
<keyword evidence="5" id="KW-0812">Transmembrane</keyword>
<name>A0A8X7ZX98_POPTO</name>
<dbReference type="InterPro" id="IPR035669">
    <property type="entry name" value="SGNH_plant_lipase-like"/>
</dbReference>
<dbReference type="PANTHER" id="PTHR22835">
    <property type="entry name" value="ZINC FINGER FYVE DOMAIN CONTAINING PROTEIN"/>
    <property type="match status" value="1"/>
</dbReference>
<keyword evidence="2" id="KW-0732">Signal</keyword>
<dbReference type="AlphaFoldDB" id="A0A8X7ZX98"/>
<dbReference type="Proteomes" id="UP000886885">
    <property type="component" value="Chromosome 4A"/>
</dbReference>
<comment type="caution">
    <text evidence="6">The sequence shown here is derived from an EMBL/GenBank/DDBJ whole genome shotgun (WGS) entry which is preliminary data.</text>
</comment>
<evidence type="ECO:0000256" key="5">
    <source>
        <dbReference type="SAM" id="Phobius"/>
    </source>
</evidence>
<feature type="transmembrane region" description="Helical" evidence="5">
    <location>
        <begin position="12"/>
        <end position="37"/>
    </location>
</feature>
<evidence type="ECO:0000256" key="2">
    <source>
        <dbReference type="ARBA" id="ARBA00022729"/>
    </source>
</evidence>
<sequence length="697" mass="76567">MAPYSSHFLWNLFLFNVLILSTISCTIGCYTSIFSFGDSLADTGNSRNLSPPDNLPHFSFLPYGDLSPPDNLPHFSFLPYGETFFHHPTGRCSDGRLVIDFIAEYLGLPFVPPYFGGSMESFKEAGVNFAVAGATALDAAFLQEKGVTKLVTNISLVVQLGLFKELLPSLCSTPSGEIGGNDYNHPFFEGINFETIQDLVPYVINTIGLAIKELIQLGAVTILVPGNLPIGCSPSYLTLFEGSDKEDYDHLTGCLKWLNKFAQEHNEELMKELQRIQKLHPHAKIIYADYYNAAMPFYHSPNLFGFTGGVLRSCCGWGGMYNYSSLVKCGNPLVSVCDDPTSFVNWDVSTTPLQYDSIFNFGDSLSDTGNFLLSGALAFPVIAKLPYGETFFQHATGRCSDGRLVVDFISEASGLPHLPPYLALGKDQLHSFHGVNFAVAGATALDAKFFYDRRIGKIMWTNDSLSVQLGWFKQLKSSLCTSKQECDNYFKKSLFLVGEIGGNDYNYAYFAGGSIKQLRASVPLVVEAIAKATSFLIEEGAVELLVPGNLPIGCSAVYLTLFGSPNRTDYDRNGCLKAYNAFSKYHNNQLKTALQMLRQKYPHARIIYADYYGAAMHFYHAPQHHGGTLTACCGGGGPYNFNNSARCGHIGSRTCSHPSSHANWDGIHLTEAAYRYIAMGLVNGGSFTTPPLRIPLK</sequence>
<dbReference type="CDD" id="cd01837">
    <property type="entry name" value="SGNH_plant_lipase_like"/>
    <property type="match status" value="2"/>
</dbReference>
<dbReference type="OrthoDB" id="1600564at2759"/>
<keyword evidence="4" id="KW-0325">Glycoprotein</keyword>
<keyword evidence="7" id="KW-1185">Reference proteome</keyword>
<protein>
    <submittedName>
        <fullName evidence="6">Uncharacterized protein</fullName>
    </submittedName>
</protein>
<gene>
    <name evidence="6" type="ORF">POTOM_015186</name>
</gene>
<evidence type="ECO:0000313" key="7">
    <source>
        <dbReference type="Proteomes" id="UP000886885"/>
    </source>
</evidence>
<comment type="similarity">
    <text evidence="1">Belongs to the 'GDSL' lipolytic enzyme family.</text>
</comment>
<organism evidence="6 7">
    <name type="scientific">Populus tomentosa</name>
    <name type="common">Chinese white poplar</name>
    <dbReference type="NCBI Taxonomy" id="118781"/>
    <lineage>
        <taxon>Eukaryota</taxon>
        <taxon>Viridiplantae</taxon>
        <taxon>Streptophyta</taxon>
        <taxon>Embryophyta</taxon>
        <taxon>Tracheophyta</taxon>
        <taxon>Spermatophyta</taxon>
        <taxon>Magnoliopsida</taxon>
        <taxon>eudicotyledons</taxon>
        <taxon>Gunneridae</taxon>
        <taxon>Pentapetalae</taxon>
        <taxon>rosids</taxon>
        <taxon>fabids</taxon>
        <taxon>Malpighiales</taxon>
        <taxon>Salicaceae</taxon>
        <taxon>Saliceae</taxon>
        <taxon>Populus</taxon>
    </lineage>
</organism>
<reference evidence="6" key="1">
    <citation type="journal article" date="2020" name="bioRxiv">
        <title>Hybrid origin of Populus tomentosa Carr. identified through genome sequencing and phylogenomic analysis.</title>
        <authorList>
            <person name="An X."/>
            <person name="Gao K."/>
            <person name="Chen Z."/>
            <person name="Li J."/>
            <person name="Yang X."/>
            <person name="Yang X."/>
            <person name="Zhou J."/>
            <person name="Guo T."/>
            <person name="Zhao T."/>
            <person name="Huang S."/>
            <person name="Miao D."/>
            <person name="Khan W.U."/>
            <person name="Rao P."/>
            <person name="Ye M."/>
            <person name="Lei B."/>
            <person name="Liao W."/>
            <person name="Wang J."/>
            <person name="Ji L."/>
            <person name="Li Y."/>
            <person name="Guo B."/>
            <person name="Mustafa N.S."/>
            <person name="Li S."/>
            <person name="Yun Q."/>
            <person name="Keller S.R."/>
            <person name="Mao J."/>
            <person name="Zhang R."/>
            <person name="Strauss S.H."/>
        </authorList>
    </citation>
    <scope>NUCLEOTIDE SEQUENCE</scope>
    <source>
        <strain evidence="6">GM15</strain>
        <tissue evidence="6">Leaf</tissue>
    </source>
</reference>
<keyword evidence="5" id="KW-0472">Membrane</keyword>
<dbReference type="InterPro" id="IPR001087">
    <property type="entry name" value="GDSL"/>
</dbReference>
<dbReference type="EMBL" id="JAAWWB010000007">
    <property type="protein sequence ID" value="KAG6778838.1"/>
    <property type="molecule type" value="Genomic_DNA"/>
</dbReference>